<dbReference type="InterPro" id="IPR004619">
    <property type="entry name" value="Type_III_PanK"/>
</dbReference>
<gene>
    <name evidence="16" type="primary">coaX</name>
    <name evidence="17" type="ORF">JOF55_001864</name>
</gene>
<keyword evidence="13 16" id="KW-0173">Coenzyme A biosynthesis</keyword>
<evidence type="ECO:0000256" key="1">
    <source>
        <dbReference type="ARBA" id="ARBA00001206"/>
    </source>
</evidence>
<comment type="pathway">
    <text evidence="4 16">Cofactor biosynthesis; coenzyme A biosynthesis; CoA from (R)-pantothenate: step 1/5.</text>
</comment>
<keyword evidence="16" id="KW-0479">Metal-binding</keyword>
<comment type="catalytic activity">
    <reaction evidence="1 16">
        <text>(R)-pantothenate + ATP = (R)-4'-phosphopantothenate + ADP + H(+)</text>
        <dbReference type="Rhea" id="RHEA:16373"/>
        <dbReference type="ChEBI" id="CHEBI:10986"/>
        <dbReference type="ChEBI" id="CHEBI:15378"/>
        <dbReference type="ChEBI" id="CHEBI:29032"/>
        <dbReference type="ChEBI" id="CHEBI:30616"/>
        <dbReference type="ChEBI" id="CHEBI:456216"/>
        <dbReference type="EC" id="2.7.1.33"/>
    </reaction>
</comment>
<dbReference type="PANTHER" id="PTHR34265:SF1">
    <property type="entry name" value="TYPE III PANTOTHENATE KINASE"/>
    <property type="match status" value="1"/>
</dbReference>
<evidence type="ECO:0000256" key="14">
    <source>
        <dbReference type="ARBA" id="ARBA00038036"/>
    </source>
</evidence>
<evidence type="ECO:0000313" key="18">
    <source>
        <dbReference type="Proteomes" id="UP001180845"/>
    </source>
</evidence>
<keyword evidence="10 16" id="KW-0418">Kinase</keyword>
<dbReference type="NCBIfam" id="TIGR00671">
    <property type="entry name" value="baf"/>
    <property type="match status" value="1"/>
</dbReference>
<dbReference type="HAMAP" id="MF_01274">
    <property type="entry name" value="Pantothen_kinase_3"/>
    <property type="match status" value="1"/>
</dbReference>
<evidence type="ECO:0000256" key="12">
    <source>
        <dbReference type="ARBA" id="ARBA00022958"/>
    </source>
</evidence>
<name>A0AAE3ZB54_9ACTN</name>
<comment type="subcellular location">
    <subcellularLocation>
        <location evidence="3 16">Cytoplasm</location>
    </subcellularLocation>
</comment>
<keyword evidence="8 16" id="KW-0808">Transferase</keyword>
<protein>
    <recommendedName>
        <fullName evidence="15 16">Type III pantothenate kinase</fullName>
        <ecNumber evidence="6 16">2.7.1.33</ecNumber>
    </recommendedName>
    <alternativeName>
        <fullName evidence="16">PanK-III</fullName>
    </alternativeName>
    <alternativeName>
        <fullName evidence="16">Pantothenic acid kinase</fullName>
    </alternativeName>
</protein>
<evidence type="ECO:0000256" key="7">
    <source>
        <dbReference type="ARBA" id="ARBA00022490"/>
    </source>
</evidence>
<evidence type="ECO:0000256" key="6">
    <source>
        <dbReference type="ARBA" id="ARBA00012102"/>
    </source>
</evidence>
<feature type="binding site" evidence="16">
    <location>
        <position position="151"/>
    </location>
    <ligand>
        <name>ATP</name>
        <dbReference type="ChEBI" id="CHEBI:30616"/>
    </ligand>
</feature>
<dbReference type="CDD" id="cd24015">
    <property type="entry name" value="ASKHA_NBD_PanK-III"/>
    <property type="match status" value="1"/>
</dbReference>
<evidence type="ECO:0000256" key="10">
    <source>
        <dbReference type="ARBA" id="ARBA00022777"/>
    </source>
</evidence>
<comment type="caution">
    <text evidence="16">Lacks conserved residue(s) required for the propagation of feature annotation.</text>
</comment>
<evidence type="ECO:0000256" key="11">
    <source>
        <dbReference type="ARBA" id="ARBA00022840"/>
    </source>
</evidence>
<sequence>MLLAIDVGNTNIVLGLYDDAAGDTAGPGSDAGAARRPKAEAPLVRNWRMRTEPRMTADELAFTMRGLLGEYADKITGIAALSTVPALLRELRVMLGRYWSDVPRVVVEPGVRTGVPLMVDNPKEVGADRVINTLAAHHLHACNCVVVDFGTSTNIDAISAKGEFLGGAFAPGIEISLDALASRAAQLRKVELARPRSVIGKNTVECLQSGILYGFVGQVDGLVRRIVADLEETHGGPTTVLATGGLAPLIVTESQMISHHVPELTLLGLRLVFDRNFG</sequence>
<evidence type="ECO:0000256" key="8">
    <source>
        <dbReference type="ARBA" id="ARBA00022679"/>
    </source>
</evidence>
<dbReference type="GO" id="GO:0005737">
    <property type="term" value="C:cytoplasm"/>
    <property type="evidence" value="ECO:0007669"/>
    <property type="project" value="UniProtKB-SubCell"/>
</dbReference>
<keyword evidence="9 16" id="KW-0547">Nucleotide-binding</keyword>
<dbReference type="PANTHER" id="PTHR34265">
    <property type="entry name" value="TYPE III PANTOTHENATE KINASE"/>
    <property type="match status" value="1"/>
</dbReference>
<feature type="binding site" evidence="16">
    <location>
        <begin position="6"/>
        <end position="13"/>
    </location>
    <ligand>
        <name>ATP</name>
        <dbReference type="ChEBI" id="CHEBI:30616"/>
    </ligand>
</feature>
<dbReference type="EMBL" id="JAVDXW010000001">
    <property type="protein sequence ID" value="MDR7301683.1"/>
    <property type="molecule type" value="Genomic_DNA"/>
</dbReference>
<feature type="binding site" evidence="16">
    <location>
        <begin position="126"/>
        <end position="129"/>
    </location>
    <ligand>
        <name>substrate</name>
    </ligand>
</feature>
<proteinExistence type="inferred from homology"/>
<dbReference type="SUPFAM" id="SSF53067">
    <property type="entry name" value="Actin-like ATPase domain"/>
    <property type="match status" value="2"/>
</dbReference>
<dbReference type="Pfam" id="PF03309">
    <property type="entry name" value="Pan_kinase"/>
    <property type="match status" value="1"/>
</dbReference>
<dbReference type="NCBIfam" id="NF009845">
    <property type="entry name" value="PRK13318.1-3"/>
    <property type="match status" value="1"/>
</dbReference>
<dbReference type="AlphaFoldDB" id="A0AAE3ZB54"/>
<dbReference type="Proteomes" id="UP001180845">
    <property type="component" value="Unassembled WGS sequence"/>
</dbReference>
<comment type="cofactor">
    <cofactor evidence="16">
        <name>NH4(+)</name>
        <dbReference type="ChEBI" id="CHEBI:28938"/>
    </cofactor>
    <cofactor evidence="16">
        <name>K(+)</name>
        <dbReference type="ChEBI" id="CHEBI:29103"/>
    </cofactor>
    <text evidence="16">A monovalent cation. Ammonium or potassium.</text>
</comment>
<keyword evidence="11 16" id="KW-0067">ATP-binding</keyword>
<evidence type="ECO:0000256" key="4">
    <source>
        <dbReference type="ARBA" id="ARBA00005225"/>
    </source>
</evidence>
<evidence type="ECO:0000256" key="9">
    <source>
        <dbReference type="ARBA" id="ARBA00022741"/>
    </source>
</evidence>
<dbReference type="Gene3D" id="3.30.420.40">
    <property type="match status" value="2"/>
</dbReference>
<evidence type="ECO:0000256" key="13">
    <source>
        <dbReference type="ARBA" id="ARBA00022993"/>
    </source>
</evidence>
<reference evidence="17" key="1">
    <citation type="submission" date="2023-07" db="EMBL/GenBank/DDBJ databases">
        <title>Sequencing the genomes of 1000 actinobacteria strains.</title>
        <authorList>
            <person name="Klenk H.-P."/>
        </authorList>
    </citation>
    <scope>NUCLEOTIDE SEQUENCE</scope>
    <source>
        <strain evidence="17">DSM 45977</strain>
    </source>
</reference>
<dbReference type="GO" id="GO:0015937">
    <property type="term" value="P:coenzyme A biosynthetic process"/>
    <property type="evidence" value="ECO:0007669"/>
    <property type="project" value="UniProtKB-UniRule"/>
</dbReference>
<keyword evidence="18" id="KW-1185">Reference proteome</keyword>
<comment type="caution">
    <text evidence="17">The sequence shown here is derived from an EMBL/GenBank/DDBJ whole genome shotgun (WGS) entry which is preliminary data.</text>
</comment>
<feature type="active site" description="Proton acceptor" evidence="16">
    <location>
        <position position="128"/>
    </location>
</feature>
<dbReference type="GO" id="GO:0046872">
    <property type="term" value="F:metal ion binding"/>
    <property type="evidence" value="ECO:0007669"/>
    <property type="project" value="UniProtKB-KW"/>
</dbReference>
<evidence type="ECO:0000256" key="5">
    <source>
        <dbReference type="ARBA" id="ARBA00011738"/>
    </source>
</evidence>
<evidence type="ECO:0000313" key="17">
    <source>
        <dbReference type="EMBL" id="MDR7301683.1"/>
    </source>
</evidence>
<comment type="subunit">
    <text evidence="5 16">Homodimer.</text>
</comment>
<evidence type="ECO:0000256" key="3">
    <source>
        <dbReference type="ARBA" id="ARBA00004496"/>
    </source>
</evidence>
<evidence type="ECO:0000256" key="15">
    <source>
        <dbReference type="ARBA" id="ARBA00040883"/>
    </source>
</evidence>
<keyword evidence="12 16" id="KW-0630">Potassium</keyword>
<comment type="similarity">
    <text evidence="14 16">Belongs to the type III pantothenate kinase family.</text>
</comment>
<evidence type="ECO:0000256" key="2">
    <source>
        <dbReference type="ARBA" id="ARBA00001958"/>
    </source>
</evidence>
<dbReference type="EC" id="2.7.1.33" evidence="6 16"/>
<accession>A0AAE3ZB54</accession>
<feature type="binding site" evidence="16">
    <location>
        <position position="148"/>
    </location>
    <ligand>
        <name>K(+)</name>
        <dbReference type="ChEBI" id="CHEBI:29103"/>
    </ligand>
</feature>
<dbReference type="InterPro" id="IPR043129">
    <property type="entry name" value="ATPase_NBD"/>
</dbReference>
<dbReference type="RefSeq" id="WP_310272543.1">
    <property type="nucleotide sequence ID" value="NZ_JAVDXW010000001.1"/>
</dbReference>
<keyword evidence="7 16" id="KW-0963">Cytoplasm</keyword>
<dbReference type="GO" id="GO:0005524">
    <property type="term" value="F:ATP binding"/>
    <property type="evidence" value="ECO:0007669"/>
    <property type="project" value="UniProtKB-UniRule"/>
</dbReference>
<organism evidence="17 18">
    <name type="scientific">Haloactinomyces albus</name>
    <dbReference type="NCBI Taxonomy" id="1352928"/>
    <lineage>
        <taxon>Bacteria</taxon>
        <taxon>Bacillati</taxon>
        <taxon>Actinomycetota</taxon>
        <taxon>Actinomycetes</taxon>
        <taxon>Actinopolysporales</taxon>
        <taxon>Actinopolysporaceae</taxon>
        <taxon>Haloactinomyces</taxon>
    </lineage>
</organism>
<feature type="binding site" evidence="16">
    <location>
        <position position="203"/>
    </location>
    <ligand>
        <name>substrate</name>
    </ligand>
</feature>
<dbReference type="GO" id="GO:0004594">
    <property type="term" value="F:pantothenate kinase activity"/>
    <property type="evidence" value="ECO:0007669"/>
    <property type="project" value="UniProtKB-UniRule"/>
</dbReference>
<evidence type="ECO:0000256" key="16">
    <source>
        <dbReference type="HAMAP-Rule" id="MF_01274"/>
    </source>
</evidence>
<comment type="cofactor">
    <cofactor evidence="2">
        <name>K(+)</name>
        <dbReference type="ChEBI" id="CHEBI:29103"/>
    </cofactor>
</comment>
<comment type="function">
    <text evidence="16">Catalyzes the phosphorylation of pantothenate (Pan), the first step in CoA biosynthesis.</text>
</comment>